<comment type="subcellular location">
    <subcellularLocation>
        <location evidence="1">Membrane</location>
        <topology evidence="1">Multi-pass membrane protein</topology>
    </subcellularLocation>
</comment>
<proteinExistence type="inferred from homology"/>
<feature type="transmembrane region" description="Helical" evidence="6">
    <location>
        <begin position="53"/>
        <end position="76"/>
    </location>
</feature>
<keyword evidence="9" id="KW-1185">Reference proteome</keyword>
<keyword evidence="4 6" id="KW-1133">Transmembrane helix</keyword>
<dbReference type="InterPro" id="IPR051790">
    <property type="entry name" value="Cytochrome_c-biogenesis_DsbD"/>
</dbReference>
<evidence type="ECO:0000256" key="5">
    <source>
        <dbReference type="ARBA" id="ARBA00023136"/>
    </source>
</evidence>
<accession>A0ABQ5NM03</accession>
<feature type="transmembrane region" description="Helical" evidence="6">
    <location>
        <begin position="199"/>
        <end position="216"/>
    </location>
</feature>
<dbReference type="RefSeq" id="WP_264989118.1">
    <property type="nucleotide sequence ID" value="NZ_BRZA01000002.1"/>
</dbReference>
<dbReference type="InterPro" id="IPR003834">
    <property type="entry name" value="Cyt_c_assmbl_TM_dom"/>
</dbReference>
<feature type="transmembrane region" description="Helical" evidence="6">
    <location>
        <begin position="6"/>
        <end position="33"/>
    </location>
</feature>
<evidence type="ECO:0000256" key="2">
    <source>
        <dbReference type="ARBA" id="ARBA00006143"/>
    </source>
</evidence>
<keyword evidence="3 6" id="KW-0812">Transmembrane</keyword>
<evidence type="ECO:0000256" key="6">
    <source>
        <dbReference type="SAM" id="Phobius"/>
    </source>
</evidence>
<name>A0ABQ5NM03_9BACI</name>
<feature type="transmembrane region" description="Helical" evidence="6">
    <location>
        <begin position="88"/>
        <end position="108"/>
    </location>
</feature>
<organism evidence="8 9">
    <name type="scientific">Lysinibacillus piscis</name>
    <dbReference type="NCBI Taxonomy" id="2518931"/>
    <lineage>
        <taxon>Bacteria</taxon>
        <taxon>Bacillati</taxon>
        <taxon>Bacillota</taxon>
        <taxon>Bacilli</taxon>
        <taxon>Bacillales</taxon>
        <taxon>Bacillaceae</taxon>
        <taxon>Lysinibacillus</taxon>
    </lineage>
</organism>
<sequence>MGTDINVILAFGAGFLSFISPCTLPLYPAFLSYITGMTLDELKAERGMLQKRAILHTVCFLIGFSIIFIMLGLGASFASELFLNYQTLLRQVGAILIVVFGLMIVGLLQIDFLMKDRKFHFQNRPSGYFGSILIGIAFAAGWTPCTGPILASILALVGANPSAGFSYMFAYYLGFAIPFFVLSFFISRMTWIRTHSQKIVKIGGYIMIAVGILLFFDGLTYVTRILSPIFGGFIGF</sequence>
<evidence type="ECO:0000313" key="9">
    <source>
        <dbReference type="Proteomes" id="UP001065593"/>
    </source>
</evidence>
<keyword evidence="5 6" id="KW-0472">Membrane</keyword>
<protein>
    <submittedName>
        <fullName evidence="8">Cytochrome C biogenesis protein CcdA</fullName>
    </submittedName>
</protein>
<dbReference type="Pfam" id="PF02683">
    <property type="entry name" value="DsbD_TM"/>
    <property type="match status" value="1"/>
</dbReference>
<dbReference type="PANTHER" id="PTHR31272:SF4">
    <property type="entry name" value="CYTOCHROME C-TYPE BIOGENESIS PROTEIN HI_1454-RELATED"/>
    <property type="match status" value="1"/>
</dbReference>
<reference evidence="8" key="1">
    <citation type="submission" date="2022-08" db="EMBL/GenBank/DDBJ databases">
        <title>Draft genome sequence of Lysinibacillus sp. strain KH24.</title>
        <authorList>
            <person name="Kanbe H."/>
            <person name="Itoh H."/>
        </authorList>
    </citation>
    <scope>NUCLEOTIDE SEQUENCE</scope>
    <source>
        <strain evidence="8">KH24</strain>
    </source>
</reference>
<dbReference type="EMBL" id="BRZA01000002">
    <property type="protein sequence ID" value="GLC89386.1"/>
    <property type="molecule type" value="Genomic_DNA"/>
</dbReference>
<evidence type="ECO:0000256" key="3">
    <source>
        <dbReference type="ARBA" id="ARBA00022692"/>
    </source>
</evidence>
<evidence type="ECO:0000256" key="1">
    <source>
        <dbReference type="ARBA" id="ARBA00004141"/>
    </source>
</evidence>
<gene>
    <name evidence="8" type="primary">ccdA</name>
    <name evidence="8" type="ORF">LYSBPC_25130</name>
</gene>
<feature type="transmembrane region" description="Helical" evidence="6">
    <location>
        <begin position="128"/>
        <end position="157"/>
    </location>
</feature>
<comment type="similarity">
    <text evidence="2">Belongs to the DsbD family.</text>
</comment>
<dbReference type="PANTHER" id="PTHR31272">
    <property type="entry name" value="CYTOCHROME C-TYPE BIOGENESIS PROTEIN HI_1454-RELATED"/>
    <property type="match status" value="1"/>
</dbReference>
<evidence type="ECO:0000256" key="4">
    <source>
        <dbReference type="ARBA" id="ARBA00022989"/>
    </source>
</evidence>
<evidence type="ECO:0000313" key="8">
    <source>
        <dbReference type="EMBL" id="GLC89386.1"/>
    </source>
</evidence>
<dbReference type="Proteomes" id="UP001065593">
    <property type="component" value="Unassembled WGS sequence"/>
</dbReference>
<feature type="transmembrane region" description="Helical" evidence="6">
    <location>
        <begin position="169"/>
        <end position="187"/>
    </location>
</feature>
<evidence type="ECO:0000259" key="7">
    <source>
        <dbReference type="Pfam" id="PF02683"/>
    </source>
</evidence>
<comment type="caution">
    <text evidence="8">The sequence shown here is derived from an EMBL/GenBank/DDBJ whole genome shotgun (WGS) entry which is preliminary data.</text>
</comment>
<feature type="domain" description="Cytochrome C biogenesis protein transmembrane" evidence="7">
    <location>
        <begin position="7"/>
        <end position="214"/>
    </location>
</feature>